<dbReference type="EMBL" id="FNRL01000012">
    <property type="protein sequence ID" value="SEA66705.1"/>
    <property type="molecule type" value="Genomic_DNA"/>
</dbReference>
<dbReference type="AlphaFoldDB" id="A0A1H4D1S4"/>
<gene>
    <name evidence="8" type="ORF">SAMN05660909_02910</name>
</gene>
<accession>A0A1H4D1S4</accession>
<evidence type="ECO:0000256" key="1">
    <source>
        <dbReference type="ARBA" id="ARBA00010641"/>
    </source>
</evidence>
<dbReference type="InterPro" id="IPR036388">
    <property type="entry name" value="WH-like_DNA-bd_sf"/>
</dbReference>
<feature type="domain" description="RNA polymerase sigma factor 70 region 4 type 2" evidence="7">
    <location>
        <begin position="127"/>
        <end position="177"/>
    </location>
</feature>
<evidence type="ECO:0000259" key="7">
    <source>
        <dbReference type="Pfam" id="PF08281"/>
    </source>
</evidence>
<dbReference type="Proteomes" id="UP000199656">
    <property type="component" value="Unassembled WGS sequence"/>
</dbReference>
<dbReference type="InterPro" id="IPR039425">
    <property type="entry name" value="RNA_pol_sigma-70-like"/>
</dbReference>
<reference evidence="9" key="1">
    <citation type="submission" date="2016-10" db="EMBL/GenBank/DDBJ databases">
        <authorList>
            <person name="Varghese N."/>
            <person name="Submissions S."/>
        </authorList>
    </citation>
    <scope>NUCLEOTIDE SEQUENCE [LARGE SCALE GENOMIC DNA]</scope>
    <source>
        <strain evidence="9">DSM 23920</strain>
    </source>
</reference>
<dbReference type="InterPro" id="IPR014284">
    <property type="entry name" value="RNA_pol_sigma-70_dom"/>
</dbReference>
<dbReference type="STRING" id="408074.SAMN05660909_02910"/>
<comment type="similarity">
    <text evidence="1">Belongs to the sigma-70 factor family. ECF subfamily.</text>
</comment>
<feature type="domain" description="RNA polymerase sigma-70 region 2" evidence="6">
    <location>
        <begin position="32"/>
        <end position="97"/>
    </location>
</feature>
<dbReference type="PANTHER" id="PTHR43133:SF8">
    <property type="entry name" value="RNA POLYMERASE SIGMA FACTOR HI_1459-RELATED"/>
    <property type="match status" value="1"/>
</dbReference>
<dbReference type="InterPro" id="IPR013324">
    <property type="entry name" value="RNA_pol_sigma_r3/r4-like"/>
</dbReference>
<dbReference type="Pfam" id="PF08281">
    <property type="entry name" value="Sigma70_r4_2"/>
    <property type="match status" value="1"/>
</dbReference>
<proteinExistence type="inferred from homology"/>
<keyword evidence="4" id="KW-0238">DNA-binding</keyword>
<organism evidence="8 9">
    <name type="scientific">Chitinophaga terrae</name>
    <name type="common">ex Kim and Jung 2007</name>
    <dbReference type="NCBI Taxonomy" id="408074"/>
    <lineage>
        <taxon>Bacteria</taxon>
        <taxon>Pseudomonadati</taxon>
        <taxon>Bacteroidota</taxon>
        <taxon>Chitinophagia</taxon>
        <taxon>Chitinophagales</taxon>
        <taxon>Chitinophagaceae</taxon>
        <taxon>Chitinophaga</taxon>
    </lineage>
</organism>
<protein>
    <submittedName>
        <fullName evidence="8">RNA polymerase sigma-70 factor, ECF subfamily</fullName>
    </submittedName>
</protein>
<dbReference type="GO" id="GO:0006352">
    <property type="term" value="P:DNA-templated transcription initiation"/>
    <property type="evidence" value="ECO:0007669"/>
    <property type="project" value="InterPro"/>
</dbReference>
<dbReference type="PANTHER" id="PTHR43133">
    <property type="entry name" value="RNA POLYMERASE ECF-TYPE SIGMA FACTO"/>
    <property type="match status" value="1"/>
</dbReference>
<dbReference type="InterPro" id="IPR013325">
    <property type="entry name" value="RNA_pol_sigma_r2"/>
</dbReference>
<dbReference type="Gene3D" id="1.10.10.10">
    <property type="entry name" value="Winged helix-like DNA-binding domain superfamily/Winged helix DNA-binding domain"/>
    <property type="match status" value="1"/>
</dbReference>
<name>A0A1H4D1S4_9BACT</name>
<evidence type="ECO:0000313" key="8">
    <source>
        <dbReference type="EMBL" id="SEA66705.1"/>
    </source>
</evidence>
<evidence type="ECO:0000313" key="9">
    <source>
        <dbReference type="Proteomes" id="UP000199656"/>
    </source>
</evidence>
<dbReference type="CDD" id="cd06171">
    <property type="entry name" value="Sigma70_r4"/>
    <property type="match status" value="1"/>
</dbReference>
<keyword evidence="2" id="KW-0805">Transcription regulation</keyword>
<evidence type="ECO:0000259" key="6">
    <source>
        <dbReference type="Pfam" id="PF04542"/>
    </source>
</evidence>
<sequence length="213" mass="24765">MNKQAQMTMIPITDDTLITSILAGEKRLYEQLIRKYSQRLYRIGMSVIDDESETRAVMQATFITAFEQLPRLEQRSSFGSWLVKMMLDQCYEKQRQNTPAQTHNDDYNLINMNTVVNESANKDLGNALQQAIENLPDKYRLVFVLRAIEDLSVRDTCSILNIEESNLKIRLNRAKLLLRKDLAPYIKNYVYNFHLSKCDNMVNAVFDRLGISK</sequence>
<dbReference type="SUPFAM" id="SSF88946">
    <property type="entry name" value="Sigma2 domain of RNA polymerase sigma factors"/>
    <property type="match status" value="1"/>
</dbReference>
<dbReference type="GO" id="GO:0016987">
    <property type="term" value="F:sigma factor activity"/>
    <property type="evidence" value="ECO:0007669"/>
    <property type="project" value="UniProtKB-KW"/>
</dbReference>
<evidence type="ECO:0000256" key="2">
    <source>
        <dbReference type="ARBA" id="ARBA00023015"/>
    </source>
</evidence>
<keyword evidence="9" id="KW-1185">Reference proteome</keyword>
<dbReference type="Pfam" id="PF04542">
    <property type="entry name" value="Sigma70_r2"/>
    <property type="match status" value="1"/>
</dbReference>
<dbReference type="NCBIfam" id="TIGR02937">
    <property type="entry name" value="sigma70-ECF"/>
    <property type="match status" value="1"/>
</dbReference>
<evidence type="ECO:0000256" key="5">
    <source>
        <dbReference type="ARBA" id="ARBA00023163"/>
    </source>
</evidence>
<keyword evidence="3" id="KW-0731">Sigma factor</keyword>
<keyword evidence="5" id="KW-0804">Transcription</keyword>
<evidence type="ECO:0000256" key="4">
    <source>
        <dbReference type="ARBA" id="ARBA00023125"/>
    </source>
</evidence>
<dbReference type="SUPFAM" id="SSF88659">
    <property type="entry name" value="Sigma3 and sigma4 domains of RNA polymerase sigma factors"/>
    <property type="match status" value="1"/>
</dbReference>
<dbReference type="InterPro" id="IPR013249">
    <property type="entry name" value="RNA_pol_sigma70_r4_t2"/>
</dbReference>
<dbReference type="Gene3D" id="1.10.1740.10">
    <property type="match status" value="1"/>
</dbReference>
<dbReference type="GO" id="GO:0003677">
    <property type="term" value="F:DNA binding"/>
    <property type="evidence" value="ECO:0007669"/>
    <property type="project" value="UniProtKB-KW"/>
</dbReference>
<dbReference type="InterPro" id="IPR007627">
    <property type="entry name" value="RNA_pol_sigma70_r2"/>
</dbReference>
<evidence type="ECO:0000256" key="3">
    <source>
        <dbReference type="ARBA" id="ARBA00023082"/>
    </source>
</evidence>